<keyword evidence="7" id="KW-0694">RNA-binding</keyword>
<evidence type="ECO:0000256" key="10">
    <source>
        <dbReference type="ARBA" id="ARBA00023128"/>
    </source>
</evidence>
<evidence type="ECO:0000256" key="5">
    <source>
        <dbReference type="ARBA" id="ARBA00022679"/>
    </source>
</evidence>
<sequence>MFYKAHFCARISIIRCYSINNRAFVNKHPNLSQMMKYVPKEYQKVSSKVAQEYLYLICPQTAKIIAEHVVNSVNDNQIVAETNVGLGLITSELLDRGVPIVRMYESSPEFRLDLKNYDSKYQGRVELFTKNFFHLPRYSTMDTLDGHNRVDSLLKNIPRRSWTDDPVMTVVGTMPNTSFIRYLIKSLALQRGLALYGRIQMFAILKKHHYNVLTTTPEQDLRLYQYTSILFQLLFDYEELETFPRAIFLPWESVNKKKSSEEMVLVKINFKKQFEIPIDKILHLYYFINQFSNRGNKNFIVSTIEKWVPGCGANILVPTMKHDDYFSDITLFTKFRELTPPQMLAIFKEMINAPSYSGSPFKDLIENELMKSETMETDLADAISERKPKKVMEKANLDYQDGFE</sequence>
<dbReference type="PANTHER" id="PTHR11727">
    <property type="entry name" value="DIMETHYLADENOSINE TRANSFERASE"/>
    <property type="match status" value="1"/>
</dbReference>
<dbReference type="GO" id="GO:0000179">
    <property type="term" value="F:rRNA (adenine-N6,N6-)-dimethyltransferase activity"/>
    <property type="evidence" value="ECO:0007669"/>
    <property type="project" value="TreeGrafter"/>
</dbReference>
<dbReference type="GO" id="GO:0005759">
    <property type="term" value="C:mitochondrial matrix"/>
    <property type="evidence" value="ECO:0007669"/>
    <property type="project" value="TreeGrafter"/>
</dbReference>
<keyword evidence="11" id="KW-0804">Transcription</keyword>
<dbReference type="PANTHER" id="PTHR11727:SF13">
    <property type="entry name" value="DIMETHYLADENOSINE TRANSFERASE 2, MITOCHONDRIAL"/>
    <property type="match status" value="1"/>
</dbReference>
<dbReference type="EMBL" id="OU900099">
    <property type="protein sequence ID" value="CAG9862997.1"/>
    <property type="molecule type" value="Genomic_DNA"/>
</dbReference>
<keyword evidence="3" id="KW-0698">rRNA processing</keyword>
<evidence type="ECO:0000256" key="12">
    <source>
        <dbReference type="ARBA" id="ARBA00029708"/>
    </source>
</evidence>
<evidence type="ECO:0000256" key="3">
    <source>
        <dbReference type="ARBA" id="ARBA00022552"/>
    </source>
</evidence>
<keyword evidence="4" id="KW-0489">Methyltransferase</keyword>
<evidence type="ECO:0000256" key="2">
    <source>
        <dbReference type="ARBA" id="ARBA00018369"/>
    </source>
</evidence>
<accession>A0A9N9TUR2</accession>
<dbReference type="GO" id="GO:0006391">
    <property type="term" value="P:transcription initiation at mitochondrial promoter"/>
    <property type="evidence" value="ECO:0007669"/>
    <property type="project" value="TreeGrafter"/>
</dbReference>
<keyword evidence="8" id="KW-0809">Transit peptide</keyword>
<evidence type="ECO:0000256" key="1">
    <source>
        <dbReference type="ARBA" id="ARBA00004173"/>
    </source>
</evidence>
<evidence type="ECO:0000313" key="15">
    <source>
        <dbReference type="EMBL" id="CAG9862997.1"/>
    </source>
</evidence>
<dbReference type="Gene3D" id="3.40.50.150">
    <property type="entry name" value="Vaccinia Virus protein VP39"/>
    <property type="match status" value="1"/>
</dbReference>
<dbReference type="Proteomes" id="UP001153712">
    <property type="component" value="Chromosome 6"/>
</dbReference>
<name>A0A9N9TUR2_PHYSR</name>
<evidence type="ECO:0000256" key="9">
    <source>
        <dbReference type="ARBA" id="ARBA00023015"/>
    </source>
</evidence>
<dbReference type="GO" id="GO:0003723">
    <property type="term" value="F:RNA binding"/>
    <property type="evidence" value="ECO:0007669"/>
    <property type="project" value="UniProtKB-KW"/>
</dbReference>
<evidence type="ECO:0000256" key="11">
    <source>
        <dbReference type="ARBA" id="ARBA00023163"/>
    </source>
</evidence>
<keyword evidence="5" id="KW-0808">Transferase</keyword>
<organism evidence="15 16">
    <name type="scientific">Phyllotreta striolata</name>
    <name type="common">Striped flea beetle</name>
    <name type="synonym">Crioceris striolata</name>
    <dbReference type="NCBI Taxonomy" id="444603"/>
    <lineage>
        <taxon>Eukaryota</taxon>
        <taxon>Metazoa</taxon>
        <taxon>Ecdysozoa</taxon>
        <taxon>Arthropoda</taxon>
        <taxon>Hexapoda</taxon>
        <taxon>Insecta</taxon>
        <taxon>Pterygota</taxon>
        <taxon>Neoptera</taxon>
        <taxon>Endopterygota</taxon>
        <taxon>Coleoptera</taxon>
        <taxon>Polyphaga</taxon>
        <taxon>Cucujiformia</taxon>
        <taxon>Chrysomeloidea</taxon>
        <taxon>Chrysomelidae</taxon>
        <taxon>Galerucinae</taxon>
        <taxon>Alticini</taxon>
        <taxon>Phyllotreta</taxon>
    </lineage>
</organism>
<dbReference type="PIRSF" id="PIRSF027833">
    <property type="entry name" value="MtTFB2"/>
    <property type="match status" value="1"/>
</dbReference>
<protein>
    <recommendedName>
        <fullName evidence="2">Dimethyladenosine transferase 2, mitochondrial</fullName>
    </recommendedName>
    <alternativeName>
        <fullName evidence="12">Mitochondrial 12S rRNA dimethylase 2</fullName>
    </alternativeName>
    <alternativeName>
        <fullName evidence="13">Mitochondrial transcription factor B2</fullName>
    </alternativeName>
    <alternativeName>
        <fullName evidence="14">S-adenosylmethionine-6-N', N'-adenosyl(rRNA) dimethyltransferase 2</fullName>
    </alternativeName>
</protein>
<proteinExistence type="predicted"/>
<dbReference type="InterPro" id="IPR029063">
    <property type="entry name" value="SAM-dependent_MTases_sf"/>
</dbReference>
<dbReference type="AlphaFoldDB" id="A0A9N9TUR2"/>
<keyword evidence="6" id="KW-0949">S-adenosyl-L-methionine</keyword>
<dbReference type="OrthoDB" id="9895503at2759"/>
<keyword evidence="10" id="KW-0496">Mitochondrion</keyword>
<evidence type="ECO:0000256" key="14">
    <source>
        <dbReference type="ARBA" id="ARBA00032796"/>
    </source>
</evidence>
<evidence type="ECO:0000256" key="13">
    <source>
        <dbReference type="ARBA" id="ARBA00031609"/>
    </source>
</evidence>
<evidence type="ECO:0000256" key="6">
    <source>
        <dbReference type="ARBA" id="ARBA00022691"/>
    </source>
</evidence>
<evidence type="ECO:0000256" key="4">
    <source>
        <dbReference type="ARBA" id="ARBA00022603"/>
    </source>
</evidence>
<gene>
    <name evidence="15" type="ORF">PHYEVI_LOCUS9298</name>
</gene>
<evidence type="ECO:0000256" key="7">
    <source>
        <dbReference type="ARBA" id="ARBA00022884"/>
    </source>
</evidence>
<keyword evidence="16" id="KW-1185">Reference proteome</keyword>
<dbReference type="GO" id="GO:0034246">
    <property type="term" value="F:mitochondrial transcription factor activity"/>
    <property type="evidence" value="ECO:0007669"/>
    <property type="project" value="TreeGrafter"/>
</dbReference>
<keyword evidence="9" id="KW-0805">Transcription regulation</keyword>
<dbReference type="SUPFAM" id="SSF53335">
    <property type="entry name" value="S-adenosyl-L-methionine-dependent methyltransferases"/>
    <property type="match status" value="1"/>
</dbReference>
<evidence type="ECO:0000313" key="16">
    <source>
        <dbReference type="Proteomes" id="UP001153712"/>
    </source>
</evidence>
<reference evidence="15" key="1">
    <citation type="submission" date="2022-01" db="EMBL/GenBank/DDBJ databases">
        <authorList>
            <person name="King R."/>
        </authorList>
    </citation>
    <scope>NUCLEOTIDE SEQUENCE</scope>
</reference>
<dbReference type="InterPro" id="IPR001737">
    <property type="entry name" value="KsgA/Erm"/>
</dbReference>
<comment type="subcellular location">
    <subcellularLocation>
        <location evidence="1">Mitochondrion</location>
    </subcellularLocation>
</comment>
<evidence type="ECO:0000256" key="8">
    <source>
        <dbReference type="ARBA" id="ARBA00022946"/>
    </source>
</evidence>